<comment type="caution">
    <text evidence="6">The sequence shown here is derived from an EMBL/GenBank/DDBJ whole genome shotgun (WGS) entry which is preliminary data.</text>
</comment>
<dbReference type="GO" id="GO:0050661">
    <property type="term" value="F:NADP binding"/>
    <property type="evidence" value="ECO:0007669"/>
    <property type="project" value="InterPro"/>
</dbReference>
<dbReference type="InterPro" id="IPR008927">
    <property type="entry name" value="6-PGluconate_DH-like_C_sf"/>
</dbReference>
<dbReference type="PANTHER" id="PTHR43060:SF15">
    <property type="entry name" value="3-HYDROXYISOBUTYRATE DEHYDROGENASE-LIKE 1, MITOCHONDRIAL-RELATED"/>
    <property type="match status" value="1"/>
</dbReference>
<dbReference type="InterPro" id="IPR006115">
    <property type="entry name" value="6PGDH_NADP-bd"/>
</dbReference>
<dbReference type="InterPro" id="IPR015815">
    <property type="entry name" value="HIBADH-related"/>
</dbReference>
<dbReference type="Pfam" id="PF03446">
    <property type="entry name" value="NAD_binding_2"/>
    <property type="match status" value="1"/>
</dbReference>
<proteinExistence type="predicted"/>
<evidence type="ECO:0000256" key="3">
    <source>
        <dbReference type="PIRSR" id="PIRSR000103-1"/>
    </source>
</evidence>
<dbReference type="Proteomes" id="UP000761264">
    <property type="component" value="Unassembled WGS sequence"/>
</dbReference>
<reference evidence="6" key="1">
    <citation type="submission" date="2020-03" db="EMBL/GenBank/DDBJ databases">
        <title>Genome of Pelagibius litoralis DSM 21314T.</title>
        <authorList>
            <person name="Wang G."/>
        </authorList>
    </citation>
    <scope>NUCLEOTIDE SEQUENCE</scope>
    <source>
        <strain evidence="6">DSM 21314</strain>
    </source>
</reference>
<organism evidence="6 7">
    <name type="scientific">Pelagibius litoralis</name>
    <dbReference type="NCBI Taxonomy" id="374515"/>
    <lineage>
        <taxon>Bacteria</taxon>
        <taxon>Pseudomonadati</taxon>
        <taxon>Pseudomonadota</taxon>
        <taxon>Alphaproteobacteria</taxon>
        <taxon>Rhodospirillales</taxon>
        <taxon>Rhodovibrionaceae</taxon>
        <taxon>Pelagibius</taxon>
    </lineage>
</organism>
<evidence type="ECO:0000313" key="6">
    <source>
        <dbReference type="EMBL" id="NIA68835.1"/>
    </source>
</evidence>
<evidence type="ECO:0000259" key="4">
    <source>
        <dbReference type="Pfam" id="PF03446"/>
    </source>
</evidence>
<dbReference type="GO" id="GO:0051287">
    <property type="term" value="F:NAD binding"/>
    <property type="evidence" value="ECO:0007669"/>
    <property type="project" value="InterPro"/>
</dbReference>
<feature type="active site" evidence="3">
    <location>
        <position position="161"/>
    </location>
</feature>
<name>A0A967C5E7_9PROT</name>
<dbReference type="EMBL" id="JAAQPH010000006">
    <property type="protein sequence ID" value="NIA68835.1"/>
    <property type="molecule type" value="Genomic_DNA"/>
</dbReference>
<dbReference type="GO" id="GO:0016491">
    <property type="term" value="F:oxidoreductase activity"/>
    <property type="evidence" value="ECO:0007669"/>
    <property type="project" value="UniProtKB-KW"/>
</dbReference>
<evidence type="ECO:0000259" key="5">
    <source>
        <dbReference type="Pfam" id="PF14833"/>
    </source>
</evidence>
<protein>
    <submittedName>
        <fullName evidence="6">NAD(P)-dependent oxidoreductase</fullName>
    </submittedName>
</protein>
<dbReference type="PANTHER" id="PTHR43060">
    <property type="entry name" value="3-HYDROXYISOBUTYRATE DEHYDROGENASE-LIKE 1, MITOCHONDRIAL-RELATED"/>
    <property type="match status" value="1"/>
</dbReference>
<dbReference type="Gene3D" id="1.10.1040.10">
    <property type="entry name" value="N-(1-d-carboxylethyl)-l-norvaline Dehydrogenase, domain 2"/>
    <property type="match status" value="1"/>
</dbReference>
<evidence type="ECO:0000256" key="1">
    <source>
        <dbReference type="ARBA" id="ARBA00023002"/>
    </source>
</evidence>
<dbReference type="InterPro" id="IPR013328">
    <property type="entry name" value="6PGD_dom2"/>
</dbReference>
<feature type="domain" description="6-phosphogluconate dehydrogenase NADP-binding" evidence="4">
    <location>
        <begin position="1"/>
        <end position="152"/>
    </location>
</feature>
<keyword evidence="2" id="KW-0520">NAD</keyword>
<keyword evidence="7" id="KW-1185">Reference proteome</keyword>
<evidence type="ECO:0000256" key="2">
    <source>
        <dbReference type="ARBA" id="ARBA00023027"/>
    </source>
</evidence>
<dbReference type="SUPFAM" id="SSF48179">
    <property type="entry name" value="6-phosphogluconate dehydrogenase C-terminal domain-like"/>
    <property type="match status" value="1"/>
</dbReference>
<sequence>MGHGMAKNIVEKGYPLSVMGHRNKKPVKDLVKRGAKEAKSAAAMARDCDVIFLCVTSSLQVEDLIRRADGIKAGAHKGLIIVDCSTADPNSTLALAAELKPLGVSLIDAPLGRSPKEAELGRLNAMVGADPKTLKEVRPIMETWAENIIHVGPVGAGHKIKLINNFISLSFAATFAEAYTAAKKTGVPLEKLYDVVSAGGMNSGFFQNVSKWVIGRDPKAHEFTLANCLKDISYYNQMVNAEKLTTMVSSAVQQDYTMALAMGRGDQHMPMLADAIANFNGLDLAEKPKKPGTAKAKSKMKK</sequence>
<dbReference type="SUPFAM" id="SSF51735">
    <property type="entry name" value="NAD(P)-binding Rossmann-fold domains"/>
    <property type="match status" value="1"/>
</dbReference>
<dbReference type="Gene3D" id="3.40.50.720">
    <property type="entry name" value="NAD(P)-binding Rossmann-like Domain"/>
    <property type="match status" value="1"/>
</dbReference>
<keyword evidence="1" id="KW-0560">Oxidoreductase</keyword>
<dbReference type="InterPro" id="IPR036291">
    <property type="entry name" value="NAD(P)-bd_dom_sf"/>
</dbReference>
<dbReference type="InterPro" id="IPR029154">
    <property type="entry name" value="HIBADH-like_NADP-bd"/>
</dbReference>
<dbReference type="Pfam" id="PF14833">
    <property type="entry name" value="NAD_binding_11"/>
    <property type="match status" value="1"/>
</dbReference>
<evidence type="ECO:0000313" key="7">
    <source>
        <dbReference type="Proteomes" id="UP000761264"/>
    </source>
</evidence>
<dbReference type="PIRSF" id="PIRSF000103">
    <property type="entry name" value="HIBADH"/>
    <property type="match status" value="1"/>
</dbReference>
<accession>A0A967C5E7</accession>
<feature type="domain" description="3-hydroxyisobutyrate dehydrogenase-like NAD-binding" evidence="5">
    <location>
        <begin position="155"/>
        <end position="269"/>
    </location>
</feature>
<gene>
    <name evidence="6" type="ORF">HBA54_09550</name>
</gene>
<dbReference type="AlphaFoldDB" id="A0A967C5E7"/>